<dbReference type="PANTHER" id="PTHR13710">
    <property type="entry name" value="DNA HELICASE RECQ FAMILY MEMBER"/>
    <property type="match status" value="1"/>
</dbReference>
<evidence type="ECO:0000256" key="7">
    <source>
        <dbReference type="RuleBase" id="RU364117"/>
    </source>
</evidence>
<name>M5G4R7_DACPD</name>
<keyword evidence="4 7" id="KW-0347">Helicase</keyword>
<dbReference type="RefSeq" id="XP_040625630.1">
    <property type="nucleotide sequence ID" value="XM_040770593.1"/>
</dbReference>
<dbReference type="Pfam" id="PF16124">
    <property type="entry name" value="RecQ_Zn_bind"/>
    <property type="match status" value="1"/>
</dbReference>
<feature type="domain" description="Helicase ATP-binding" evidence="9">
    <location>
        <begin position="76"/>
        <end position="251"/>
    </location>
</feature>
<keyword evidence="3 7" id="KW-0378">Hydrolase</keyword>
<evidence type="ECO:0000259" key="10">
    <source>
        <dbReference type="PROSITE" id="PS51194"/>
    </source>
</evidence>
<dbReference type="GO" id="GO:0000724">
    <property type="term" value="P:double-strand break repair via homologous recombination"/>
    <property type="evidence" value="ECO:0007669"/>
    <property type="project" value="TreeGrafter"/>
</dbReference>
<evidence type="ECO:0000313" key="11">
    <source>
        <dbReference type="EMBL" id="EJT98732.1"/>
    </source>
</evidence>
<feature type="region of interest" description="Disordered" evidence="8">
    <location>
        <begin position="602"/>
        <end position="796"/>
    </location>
</feature>
<dbReference type="PROSITE" id="PS51194">
    <property type="entry name" value="HELICASE_CTER"/>
    <property type="match status" value="1"/>
</dbReference>
<dbReference type="InterPro" id="IPR011545">
    <property type="entry name" value="DEAD/DEAH_box_helicase_dom"/>
</dbReference>
<dbReference type="InterPro" id="IPR027417">
    <property type="entry name" value="P-loop_NTPase"/>
</dbReference>
<dbReference type="CDD" id="cd18794">
    <property type="entry name" value="SF2_C_RecQ"/>
    <property type="match status" value="1"/>
</dbReference>
<proteinExistence type="inferred from homology"/>
<keyword evidence="2 7" id="KW-0547">Nucleotide-binding</keyword>
<dbReference type="GO" id="GO:0003676">
    <property type="term" value="F:nucleic acid binding"/>
    <property type="evidence" value="ECO:0007669"/>
    <property type="project" value="InterPro"/>
</dbReference>
<feature type="compositionally biased region" description="Basic and acidic residues" evidence="8">
    <location>
        <begin position="650"/>
        <end position="659"/>
    </location>
</feature>
<dbReference type="Gene3D" id="3.40.50.300">
    <property type="entry name" value="P-loop containing nucleotide triphosphate hydrolases"/>
    <property type="match status" value="2"/>
</dbReference>
<dbReference type="AlphaFoldDB" id="M5G4R7"/>
<evidence type="ECO:0000256" key="3">
    <source>
        <dbReference type="ARBA" id="ARBA00022801"/>
    </source>
</evidence>
<accession>M5G4R7</accession>
<dbReference type="InterPro" id="IPR014001">
    <property type="entry name" value="Helicase_ATP-bd"/>
</dbReference>
<keyword evidence="12" id="KW-1185">Reference proteome</keyword>
<evidence type="ECO:0000256" key="2">
    <source>
        <dbReference type="ARBA" id="ARBA00022741"/>
    </source>
</evidence>
<evidence type="ECO:0000256" key="1">
    <source>
        <dbReference type="ARBA" id="ARBA00005446"/>
    </source>
</evidence>
<keyword evidence="5 7" id="KW-0067">ATP-binding</keyword>
<dbReference type="GO" id="GO:0005634">
    <property type="term" value="C:nucleus"/>
    <property type="evidence" value="ECO:0007669"/>
    <property type="project" value="UniProtKB-SubCell"/>
</dbReference>
<dbReference type="NCBIfam" id="TIGR00614">
    <property type="entry name" value="recQ_fam"/>
    <property type="match status" value="1"/>
</dbReference>
<dbReference type="InterPro" id="IPR004589">
    <property type="entry name" value="DNA_helicase_ATP-dep_RecQ"/>
</dbReference>
<dbReference type="GO" id="GO:0005524">
    <property type="term" value="F:ATP binding"/>
    <property type="evidence" value="ECO:0007669"/>
    <property type="project" value="UniProtKB-KW"/>
</dbReference>
<dbReference type="OrthoDB" id="10261556at2759"/>
<dbReference type="GO" id="GO:0043138">
    <property type="term" value="F:3'-5' DNA helicase activity"/>
    <property type="evidence" value="ECO:0007669"/>
    <property type="project" value="UniProtKB-EC"/>
</dbReference>
<evidence type="ECO:0000256" key="5">
    <source>
        <dbReference type="ARBA" id="ARBA00022840"/>
    </source>
</evidence>
<comment type="similarity">
    <text evidence="1 7">Belongs to the helicase family. RecQ subfamily.</text>
</comment>
<dbReference type="STRING" id="1858805.M5G4R7"/>
<dbReference type="InterPro" id="IPR001650">
    <property type="entry name" value="Helicase_C-like"/>
</dbReference>
<reference evidence="11 12" key="1">
    <citation type="journal article" date="2012" name="Science">
        <title>The Paleozoic origin of enzymatic lignin decomposition reconstructed from 31 fungal genomes.</title>
        <authorList>
            <person name="Floudas D."/>
            <person name="Binder M."/>
            <person name="Riley R."/>
            <person name="Barry K."/>
            <person name="Blanchette R.A."/>
            <person name="Henrissat B."/>
            <person name="Martinez A.T."/>
            <person name="Otillar R."/>
            <person name="Spatafora J.W."/>
            <person name="Yadav J.S."/>
            <person name="Aerts A."/>
            <person name="Benoit I."/>
            <person name="Boyd A."/>
            <person name="Carlson A."/>
            <person name="Copeland A."/>
            <person name="Coutinho P.M."/>
            <person name="de Vries R.P."/>
            <person name="Ferreira P."/>
            <person name="Findley K."/>
            <person name="Foster B."/>
            <person name="Gaskell J."/>
            <person name="Glotzer D."/>
            <person name="Gorecki P."/>
            <person name="Heitman J."/>
            <person name="Hesse C."/>
            <person name="Hori C."/>
            <person name="Igarashi K."/>
            <person name="Jurgens J.A."/>
            <person name="Kallen N."/>
            <person name="Kersten P."/>
            <person name="Kohler A."/>
            <person name="Kuees U."/>
            <person name="Kumar T.K.A."/>
            <person name="Kuo A."/>
            <person name="LaButti K."/>
            <person name="Larrondo L.F."/>
            <person name="Lindquist E."/>
            <person name="Ling A."/>
            <person name="Lombard V."/>
            <person name="Lucas S."/>
            <person name="Lundell T."/>
            <person name="Martin R."/>
            <person name="McLaughlin D.J."/>
            <person name="Morgenstern I."/>
            <person name="Morin E."/>
            <person name="Murat C."/>
            <person name="Nagy L.G."/>
            <person name="Nolan M."/>
            <person name="Ohm R.A."/>
            <person name="Patyshakuliyeva A."/>
            <person name="Rokas A."/>
            <person name="Ruiz-Duenas F.J."/>
            <person name="Sabat G."/>
            <person name="Salamov A."/>
            <person name="Samejima M."/>
            <person name="Schmutz J."/>
            <person name="Slot J.C."/>
            <person name="St John F."/>
            <person name="Stenlid J."/>
            <person name="Sun H."/>
            <person name="Sun S."/>
            <person name="Syed K."/>
            <person name="Tsang A."/>
            <person name="Wiebenga A."/>
            <person name="Young D."/>
            <person name="Pisabarro A."/>
            <person name="Eastwood D.C."/>
            <person name="Martin F."/>
            <person name="Cullen D."/>
            <person name="Grigoriev I.V."/>
            <person name="Hibbett D.S."/>
        </authorList>
    </citation>
    <scope>NUCLEOTIDE SEQUENCE [LARGE SCALE GENOMIC DNA]</scope>
    <source>
        <strain evidence="11 12">DJM-731 SS1</strain>
    </source>
</reference>
<dbReference type="GO" id="GO:0005694">
    <property type="term" value="C:chromosome"/>
    <property type="evidence" value="ECO:0007669"/>
    <property type="project" value="TreeGrafter"/>
</dbReference>
<gene>
    <name evidence="11" type="ORF">DACRYDRAFT_118524</name>
</gene>
<sequence>MALEVPNWPIFRNSRTPIRSSSSQTPTNDDADIVIEGQLLKPRRLRRTASGLVDCHRVLTHTFGYTAYKGRQKEIVEAAVRGADVLVVAPTGMGKSLCFQIPAIADQFGVSIVVSPLLALMSNQVTTLREKGVNVASLCSDTSQAEKSRITKDLSSGHPRIRLLYITPEKLASAEFSKLMMKVYDNRQVMRLIVDEAHCITEWGWDFRPEYRTLGNFRQKYPEVPIMALTASATAAVQDDIVSSLKMSSEHLLRVVHPFNRKNLFYEIKFVANTEPHLIMQDLVDYILKLTERRGRASCGIIYCRARAACDQVAGFLRRKGITAKPYHRGVSPKVLATTLQEWLDDKVEVVVATVAFGMGIDKPDVRYILHYDLPKSFEGYYQETGRAGRDGSASKCILYYSIEDARRAMFLVQQDLQKRIKGANKTATPSQRAPKSLELLIRMAENIKTCRHVSICRYFGESIDDKDRDVLKTYCDKMCDVCKHPEKVRQRIQDLASDEHIAFASPPLDQDVEAEDEEPVCIKQETQGRLQNLWSRSLRDELEDSAEEQDESSEGEGTIKEIVTYQPKLLQFPKKFKPPTAGSSSGASAPRSLLGRVDLAGATKPTSAPAPTPAQKNSTLQTNDPPNTVLEIMGDPPGQPGLIQALPRRLSDASRPPEEPSAAEPPNRRSKVNGKRPLSETEVNAPEDGPKHPRNNLADIIRNGPTKSTRPWVRHASKPMFKSPFVKPQADKNQPMDPPPPNPLSGITDHAKDGDDSTGTKPTSEDMLVIPSQKTSDHNIGRTTVLPTQDKGKRAREIALPRSIGQPLQSVDPTSEERWNNAPDVLVFALKVEVPHWNKIPHQSRDSAATAIVRLLGSAMLQYSRRDELWQRVGLPNADRELKRDILQQCAKEIEFDMVNLAATPEGYKSSLQSRETGIKMMRDVSSAAWRDGPERDPDTLEARAAVTILRNICKNRAKHVHSAT</sequence>
<evidence type="ECO:0000256" key="4">
    <source>
        <dbReference type="ARBA" id="ARBA00022806"/>
    </source>
</evidence>
<keyword evidence="7" id="KW-0539">Nucleus</keyword>
<dbReference type="GO" id="GO:0016887">
    <property type="term" value="F:ATP hydrolysis activity"/>
    <property type="evidence" value="ECO:0007669"/>
    <property type="project" value="RHEA"/>
</dbReference>
<comment type="catalytic activity">
    <reaction evidence="7">
        <text>ATP + H2O = ADP + phosphate + H(+)</text>
        <dbReference type="Rhea" id="RHEA:13065"/>
        <dbReference type="ChEBI" id="CHEBI:15377"/>
        <dbReference type="ChEBI" id="CHEBI:15378"/>
        <dbReference type="ChEBI" id="CHEBI:30616"/>
        <dbReference type="ChEBI" id="CHEBI:43474"/>
        <dbReference type="ChEBI" id="CHEBI:456216"/>
    </reaction>
</comment>
<feature type="compositionally biased region" description="Polar residues" evidence="8">
    <location>
        <begin position="616"/>
        <end position="627"/>
    </location>
</feature>
<dbReference type="SUPFAM" id="SSF52540">
    <property type="entry name" value="P-loop containing nucleoside triphosphate hydrolases"/>
    <property type="match status" value="1"/>
</dbReference>
<dbReference type="SMART" id="SM00490">
    <property type="entry name" value="HELICc"/>
    <property type="match status" value="1"/>
</dbReference>
<dbReference type="Pfam" id="PF00271">
    <property type="entry name" value="Helicase_C"/>
    <property type="match status" value="1"/>
</dbReference>
<dbReference type="CDD" id="cd17920">
    <property type="entry name" value="DEXHc_RecQ"/>
    <property type="match status" value="1"/>
</dbReference>
<dbReference type="PROSITE" id="PS51192">
    <property type="entry name" value="HELICASE_ATP_BIND_1"/>
    <property type="match status" value="1"/>
</dbReference>
<dbReference type="EMBL" id="JH795872">
    <property type="protein sequence ID" value="EJT98732.1"/>
    <property type="molecule type" value="Genomic_DNA"/>
</dbReference>
<dbReference type="HOGENOM" id="CLU_001103_12_0_1"/>
<evidence type="ECO:0000256" key="6">
    <source>
        <dbReference type="ARBA" id="ARBA00034617"/>
    </source>
</evidence>
<dbReference type="GeneID" id="63685655"/>
<protein>
    <recommendedName>
        <fullName evidence="7">ATP-dependent DNA helicase</fullName>
        <ecNumber evidence="7">5.6.2.4</ecNumber>
    </recommendedName>
</protein>
<dbReference type="GO" id="GO:0009378">
    <property type="term" value="F:four-way junction helicase activity"/>
    <property type="evidence" value="ECO:0007669"/>
    <property type="project" value="TreeGrafter"/>
</dbReference>
<comment type="catalytic activity">
    <reaction evidence="6 7">
        <text>Couples ATP hydrolysis with the unwinding of duplex DNA by translocating in the 3'-5' direction.</text>
        <dbReference type="EC" id="5.6.2.4"/>
    </reaction>
</comment>
<dbReference type="InterPro" id="IPR032284">
    <property type="entry name" value="RecQ_Zn-bd"/>
</dbReference>
<dbReference type="FunFam" id="3.40.50.300:FF:001389">
    <property type="entry name" value="ATP-dependent DNA helicase RecQ"/>
    <property type="match status" value="1"/>
</dbReference>
<evidence type="ECO:0000259" key="9">
    <source>
        <dbReference type="PROSITE" id="PS51192"/>
    </source>
</evidence>
<dbReference type="GO" id="GO:0005737">
    <property type="term" value="C:cytoplasm"/>
    <property type="evidence" value="ECO:0007669"/>
    <property type="project" value="TreeGrafter"/>
</dbReference>
<dbReference type="Proteomes" id="UP000030653">
    <property type="component" value="Unassembled WGS sequence"/>
</dbReference>
<comment type="subcellular location">
    <subcellularLocation>
        <location evidence="7">Nucleus</location>
    </subcellularLocation>
</comment>
<dbReference type="SMART" id="SM00487">
    <property type="entry name" value="DEXDc"/>
    <property type="match status" value="1"/>
</dbReference>
<evidence type="ECO:0000256" key="8">
    <source>
        <dbReference type="SAM" id="MobiDB-lite"/>
    </source>
</evidence>
<feature type="domain" description="Helicase C-terminal" evidence="10">
    <location>
        <begin position="282"/>
        <end position="442"/>
    </location>
</feature>
<organism evidence="11 12">
    <name type="scientific">Dacryopinax primogenitus (strain DJM 731)</name>
    <name type="common">Brown rot fungus</name>
    <dbReference type="NCBI Taxonomy" id="1858805"/>
    <lineage>
        <taxon>Eukaryota</taxon>
        <taxon>Fungi</taxon>
        <taxon>Dikarya</taxon>
        <taxon>Basidiomycota</taxon>
        <taxon>Agaricomycotina</taxon>
        <taxon>Dacrymycetes</taxon>
        <taxon>Dacrymycetales</taxon>
        <taxon>Dacrymycetaceae</taxon>
        <taxon>Dacryopinax</taxon>
    </lineage>
</organism>
<dbReference type="PANTHER" id="PTHR13710:SF152">
    <property type="entry name" value="ATP-DEPENDENT DNA HELICASE Q5"/>
    <property type="match status" value="1"/>
</dbReference>
<dbReference type="Pfam" id="PF00270">
    <property type="entry name" value="DEAD"/>
    <property type="match status" value="1"/>
</dbReference>
<dbReference type="EC" id="5.6.2.4" evidence="7"/>
<evidence type="ECO:0000313" key="12">
    <source>
        <dbReference type="Proteomes" id="UP000030653"/>
    </source>
</evidence>